<proteinExistence type="inferred from homology"/>
<dbReference type="InterPro" id="IPR051419">
    <property type="entry name" value="Lys/N-term_MeTrsfase_sf"/>
</dbReference>
<dbReference type="PANTHER" id="PTHR12176">
    <property type="entry name" value="SAM-DEPENDENT METHYLTRANSFERASE SUPERFAMILY PROTEIN"/>
    <property type="match status" value="1"/>
</dbReference>
<reference evidence="5 6" key="1">
    <citation type="submission" date="2014-10" db="EMBL/GenBank/DDBJ databases">
        <title>Genome sequence of Erwinia typographi M043b.</title>
        <authorList>
            <person name="Chan K.-G."/>
            <person name="Tan W.-S."/>
        </authorList>
    </citation>
    <scope>NUCLEOTIDE SEQUENCE [LARGE SCALE GENOMIC DNA]</scope>
    <source>
        <strain evidence="5 6">M043b</strain>
    </source>
</reference>
<evidence type="ECO:0000256" key="2">
    <source>
        <dbReference type="ARBA" id="ARBA00022603"/>
    </source>
</evidence>
<organism evidence="5 6">
    <name type="scientific">Erwinia typographi</name>
    <dbReference type="NCBI Taxonomy" id="371042"/>
    <lineage>
        <taxon>Bacteria</taxon>
        <taxon>Pseudomonadati</taxon>
        <taxon>Pseudomonadota</taxon>
        <taxon>Gammaproteobacteria</taxon>
        <taxon>Enterobacterales</taxon>
        <taxon>Erwiniaceae</taxon>
        <taxon>Erwinia</taxon>
    </lineage>
</organism>
<name>A0A0A3ZE32_9GAMM</name>
<dbReference type="OrthoDB" id="5872370at2"/>
<evidence type="ECO:0000259" key="4">
    <source>
        <dbReference type="Pfam" id="PF13649"/>
    </source>
</evidence>
<comment type="caution">
    <text evidence="5">The sequence shown here is derived from an EMBL/GenBank/DDBJ whole genome shotgun (WGS) entry which is preliminary data.</text>
</comment>
<dbReference type="Gene3D" id="3.40.50.150">
    <property type="entry name" value="Vaccinia Virus protein VP39"/>
    <property type="match status" value="1"/>
</dbReference>
<keyword evidence="6" id="KW-1185">Reference proteome</keyword>
<dbReference type="GO" id="GO:0008168">
    <property type="term" value="F:methyltransferase activity"/>
    <property type="evidence" value="ECO:0007669"/>
    <property type="project" value="UniProtKB-KW"/>
</dbReference>
<sequence length="192" mass="21625">MGAPDKNSDFDEAYRSGIGHLMWTDVRVPAELKTLIQETSPENALELGCGIGLFSDYFARQGVRMTSVDFSAVAIQKARDRVRENYPSPDFHVGDVTHLDGIAGPFDVSFDVGCFHCLDLPGQLKYASEVSRLLKPGGTHLIWAMDNSPRDMEMSPAVIAKVFGQHFELVSAEKKRRRFVRSHWYRLLKNHI</sequence>
<dbReference type="EMBL" id="JRUQ01000003">
    <property type="protein sequence ID" value="KGT96074.1"/>
    <property type="molecule type" value="Genomic_DNA"/>
</dbReference>
<protein>
    <submittedName>
        <fullName evidence="5">Methyltransferase type 11</fullName>
    </submittedName>
</protein>
<accession>A0A0A3ZE32</accession>
<dbReference type="STRING" id="371042.NG99_00135"/>
<dbReference type="RefSeq" id="WP_034887140.1">
    <property type="nucleotide sequence ID" value="NZ_JRUQ01000003.1"/>
</dbReference>
<evidence type="ECO:0000313" key="5">
    <source>
        <dbReference type="EMBL" id="KGT96074.1"/>
    </source>
</evidence>
<feature type="domain" description="Methyltransferase" evidence="4">
    <location>
        <begin position="45"/>
        <end position="138"/>
    </location>
</feature>
<dbReference type="AlphaFoldDB" id="A0A0A3ZE32"/>
<dbReference type="eggNOG" id="COG0500">
    <property type="taxonomic scope" value="Bacteria"/>
</dbReference>
<keyword evidence="2 5" id="KW-0489">Methyltransferase</keyword>
<gene>
    <name evidence="5" type="ORF">NG99_00135</name>
</gene>
<dbReference type="Pfam" id="PF13649">
    <property type="entry name" value="Methyltransf_25"/>
    <property type="match status" value="1"/>
</dbReference>
<dbReference type="Proteomes" id="UP000030351">
    <property type="component" value="Unassembled WGS sequence"/>
</dbReference>
<dbReference type="GO" id="GO:0032259">
    <property type="term" value="P:methylation"/>
    <property type="evidence" value="ECO:0007669"/>
    <property type="project" value="UniProtKB-KW"/>
</dbReference>
<dbReference type="SUPFAM" id="SSF53335">
    <property type="entry name" value="S-adenosyl-L-methionine-dependent methyltransferases"/>
    <property type="match status" value="1"/>
</dbReference>
<dbReference type="PANTHER" id="PTHR12176:SF80">
    <property type="entry name" value="EEF1A LYSINE METHYLTRANSFERASE 4"/>
    <property type="match status" value="1"/>
</dbReference>
<keyword evidence="3 5" id="KW-0808">Transferase</keyword>
<evidence type="ECO:0000313" key="6">
    <source>
        <dbReference type="Proteomes" id="UP000030351"/>
    </source>
</evidence>
<comment type="similarity">
    <text evidence="1">Belongs to the methyltransferase superfamily.</text>
</comment>
<dbReference type="InterPro" id="IPR041698">
    <property type="entry name" value="Methyltransf_25"/>
</dbReference>
<evidence type="ECO:0000256" key="1">
    <source>
        <dbReference type="ARBA" id="ARBA00008361"/>
    </source>
</evidence>
<evidence type="ECO:0000256" key="3">
    <source>
        <dbReference type="ARBA" id="ARBA00022679"/>
    </source>
</evidence>
<dbReference type="CDD" id="cd02440">
    <property type="entry name" value="AdoMet_MTases"/>
    <property type="match status" value="1"/>
</dbReference>
<dbReference type="InterPro" id="IPR029063">
    <property type="entry name" value="SAM-dependent_MTases_sf"/>
</dbReference>